<evidence type="ECO:0000313" key="1">
    <source>
        <dbReference type="EMBL" id="SEN18326.1"/>
    </source>
</evidence>
<protein>
    <submittedName>
        <fullName evidence="1">Protein gp37</fullName>
    </submittedName>
</protein>
<accession>A0A1H8EFZ5</accession>
<dbReference type="InterPro" id="IPR011101">
    <property type="entry name" value="DUF5131"/>
</dbReference>
<dbReference type="RefSeq" id="WP_075011131.1">
    <property type="nucleotide sequence ID" value="NZ_FOAP01000033.1"/>
</dbReference>
<dbReference type="Proteomes" id="UP000182719">
    <property type="component" value="Unassembled WGS sequence"/>
</dbReference>
<dbReference type="EMBL" id="FOAP01000033">
    <property type="protein sequence ID" value="SEN18326.1"/>
    <property type="molecule type" value="Genomic_DNA"/>
</dbReference>
<organism evidence="1 2">
    <name type="scientific">Stigmatella aurantiaca</name>
    <dbReference type="NCBI Taxonomy" id="41"/>
    <lineage>
        <taxon>Bacteria</taxon>
        <taxon>Pseudomonadati</taxon>
        <taxon>Myxococcota</taxon>
        <taxon>Myxococcia</taxon>
        <taxon>Myxococcales</taxon>
        <taxon>Cystobacterineae</taxon>
        <taxon>Archangiaceae</taxon>
        <taxon>Stigmatella</taxon>
    </lineage>
</organism>
<keyword evidence="2" id="KW-1185">Reference proteome</keyword>
<dbReference type="OrthoDB" id="9787478at2"/>
<dbReference type="AlphaFoldDB" id="A0A1H8EFZ5"/>
<dbReference type="Pfam" id="PF07505">
    <property type="entry name" value="DUF5131"/>
    <property type="match status" value="1"/>
</dbReference>
<proteinExistence type="predicted"/>
<name>A0A1H8EFZ5_STIAU</name>
<sequence>MGKTTGIQWCDSTVNPTMGCDGCELWEEGRRICYAGLDHERKKGRSPGYAPSFDAVTRFPGRMLTAAAWRPLTGLRRLEKPWLDALPRLIFVSDMSDALSQAVSFEYLEDEIINTVESPAGQQHHWLWLTKRSPRMREFSRWLRRPWPANLWVGTSITGQQSLGRIRPLLEVGDERTIRFLSIEPQWEALDLGEWLSRLNWIIQGGQSGKNSPAFDLAWARAMRDACQKVGVRYFLKQLGANVRDGSAVLKLRDRHGGDWNEWPTDLRIRQLPLRLS</sequence>
<evidence type="ECO:0000313" key="2">
    <source>
        <dbReference type="Proteomes" id="UP000182719"/>
    </source>
</evidence>
<reference evidence="2" key="1">
    <citation type="submission" date="2016-10" db="EMBL/GenBank/DDBJ databases">
        <authorList>
            <person name="Varghese N."/>
            <person name="Submissions S."/>
        </authorList>
    </citation>
    <scope>NUCLEOTIDE SEQUENCE [LARGE SCALE GENOMIC DNA]</scope>
    <source>
        <strain evidence="2">DSM 17044</strain>
    </source>
</reference>
<gene>
    <name evidence="1" type="ORF">SAMN05444354_1336</name>
</gene>